<accession>A0A4U5MSC3</accession>
<feature type="transmembrane region" description="Helical" evidence="1">
    <location>
        <begin position="28"/>
        <end position="47"/>
    </location>
</feature>
<evidence type="ECO:0000256" key="1">
    <source>
        <dbReference type="SAM" id="Phobius"/>
    </source>
</evidence>
<keyword evidence="3" id="KW-1185">Reference proteome</keyword>
<dbReference type="EMBL" id="AZBU02000006">
    <property type="protein sequence ID" value="TKR72590.1"/>
    <property type="molecule type" value="Genomic_DNA"/>
</dbReference>
<keyword evidence="1" id="KW-0472">Membrane</keyword>
<evidence type="ECO:0000313" key="3">
    <source>
        <dbReference type="Proteomes" id="UP000298663"/>
    </source>
</evidence>
<gene>
    <name evidence="2" type="ORF">L596_020011</name>
</gene>
<reference evidence="2 3" key="1">
    <citation type="journal article" date="2015" name="Genome Biol.">
        <title>Comparative genomics of Steinernema reveals deeply conserved gene regulatory networks.</title>
        <authorList>
            <person name="Dillman A.R."/>
            <person name="Macchietto M."/>
            <person name="Porter C.F."/>
            <person name="Rogers A."/>
            <person name="Williams B."/>
            <person name="Antoshechkin I."/>
            <person name="Lee M.M."/>
            <person name="Goodwin Z."/>
            <person name="Lu X."/>
            <person name="Lewis E.E."/>
            <person name="Goodrich-Blair H."/>
            <person name="Stock S.P."/>
            <person name="Adams B.J."/>
            <person name="Sternberg P.W."/>
            <person name="Mortazavi A."/>
        </authorList>
    </citation>
    <scope>NUCLEOTIDE SEQUENCE [LARGE SCALE GENOMIC DNA]</scope>
    <source>
        <strain evidence="2 3">ALL</strain>
    </source>
</reference>
<proteinExistence type="predicted"/>
<keyword evidence="1" id="KW-1133">Transmembrane helix</keyword>
<dbReference type="AlphaFoldDB" id="A0A4U5MSC3"/>
<evidence type="ECO:0000313" key="2">
    <source>
        <dbReference type="EMBL" id="TKR72590.1"/>
    </source>
</evidence>
<keyword evidence="1" id="KW-0812">Transmembrane</keyword>
<organism evidence="2 3">
    <name type="scientific">Steinernema carpocapsae</name>
    <name type="common">Entomopathogenic nematode</name>
    <dbReference type="NCBI Taxonomy" id="34508"/>
    <lineage>
        <taxon>Eukaryota</taxon>
        <taxon>Metazoa</taxon>
        <taxon>Ecdysozoa</taxon>
        <taxon>Nematoda</taxon>
        <taxon>Chromadorea</taxon>
        <taxon>Rhabditida</taxon>
        <taxon>Tylenchina</taxon>
        <taxon>Panagrolaimomorpha</taxon>
        <taxon>Strongyloidoidea</taxon>
        <taxon>Steinernematidae</taxon>
        <taxon>Steinernema</taxon>
    </lineage>
</organism>
<comment type="caution">
    <text evidence="2">The sequence shown here is derived from an EMBL/GenBank/DDBJ whole genome shotgun (WGS) entry which is preliminary data.</text>
</comment>
<sequence length="177" mass="19632">MHCHGMEPIEEDAESFCFLFRLLSVKTLTEVIAVLMLIGALYSISSFPSQQASDTFTSVFIIFNLAVCFLAITALYSVCLWCHKGLLPLLILLHTAVVVLSVVVVAMSIISLLPLNLKFQARNAINCQEILKAVSIALPVVIFCTVIVHRCYGYLKKQSTLVEIIWQSKFGDHAINV</sequence>
<name>A0A4U5MSC3_STECR</name>
<feature type="transmembrane region" description="Helical" evidence="1">
    <location>
        <begin position="59"/>
        <end position="82"/>
    </location>
</feature>
<feature type="transmembrane region" description="Helical" evidence="1">
    <location>
        <begin position="89"/>
        <end position="110"/>
    </location>
</feature>
<dbReference type="Proteomes" id="UP000298663">
    <property type="component" value="Unassembled WGS sequence"/>
</dbReference>
<feature type="transmembrane region" description="Helical" evidence="1">
    <location>
        <begin position="130"/>
        <end position="148"/>
    </location>
</feature>
<reference evidence="2 3" key="2">
    <citation type="journal article" date="2019" name="G3 (Bethesda)">
        <title>Hybrid Assembly of the Genome of the Entomopathogenic Nematode Steinernema carpocapsae Identifies the X-Chromosome.</title>
        <authorList>
            <person name="Serra L."/>
            <person name="Macchietto M."/>
            <person name="Macias-Munoz A."/>
            <person name="McGill C.J."/>
            <person name="Rodriguez I.M."/>
            <person name="Rodriguez B."/>
            <person name="Murad R."/>
            <person name="Mortazavi A."/>
        </authorList>
    </citation>
    <scope>NUCLEOTIDE SEQUENCE [LARGE SCALE GENOMIC DNA]</scope>
    <source>
        <strain evidence="2 3">ALL</strain>
    </source>
</reference>
<protein>
    <submittedName>
        <fullName evidence="2">Uncharacterized protein</fullName>
    </submittedName>
</protein>